<dbReference type="Pfam" id="PF10150">
    <property type="entry name" value="RNase_E_G"/>
    <property type="match status" value="1"/>
</dbReference>
<keyword evidence="4" id="KW-0460">Magnesium</keyword>
<dbReference type="STRING" id="1196324.A374_11345"/>
<dbReference type="InterPro" id="IPR004659">
    <property type="entry name" value="RNase_E/G"/>
</dbReference>
<dbReference type="GO" id="GO:0046872">
    <property type="term" value="F:metal ion binding"/>
    <property type="evidence" value="ECO:0007669"/>
    <property type="project" value="UniProtKB-KW"/>
</dbReference>
<dbReference type="CDD" id="cd04453">
    <property type="entry name" value="S1_RNase_E"/>
    <property type="match status" value="1"/>
</dbReference>
<feature type="domain" description="S1 motif" evidence="6">
    <location>
        <begin position="39"/>
        <end position="120"/>
    </location>
</feature>
<keyword evidence="3" id="KW-0378">Hydrolase</keyword>
<dbReference type="Pfam" id="PF00575">
    <property type="entry name" value="S1"/>
    <property type="match status" value="1"/>
</dbReference>
<sequence length="494" mass="56411">MERKIIIDCRTETKRMTTYENNEAVELRVEERSEHAKAGNIYSGRVQKVLPGMQAAFVDIGGEKNGFIHRDDLPSYQEAKLAQGGEQHKPISAFVKEGDSLLVQVVKEQEGGKGARLTGMLSIPGSCLVFLPEASHIAVSKKMSRAEKEKWRTFGQSLVKGKDGVIFRTASVERTEEELHHEFHGLVERYRLLVQQAEKEKAPVLLYDEEDVLSKLVRDYAFERNTEIIVDDPLQYRRLLQLAEPFPSLKARISLHKGRMSLSAFYEVDAVWEKALQPHVWLKNGASLKIDHTEAMTVIDVNTDKFTGKKSRRETVLQTNVIAAKEIAQQLRLRGIGGMIVVDFITMNEEEDQRTVKQEFAKWLARDRTTTVLHGFTRMGVFEMTRKKERRSLLQNQTESCAACGGTGRLLSAATVSEQASHEMMTYQYQDYDALWIEASAEVFDYLQADIEKLEAATRLRIFLTKVATRGEHSYHIRQFGTVTEIQERIQRER</sequence>
<dbReference type="OrthoDB" id="9804278at2"/>
<dbReference type="PROSITE" id="PS50126">
    <property type="entry name" value="S1"/>
    <property type="match status" value="1"/>
</dbReference>
<name>I8UEK1_9BACL</name>
<dbReference type="InterPro" id="IPR003029">
    <property type="entry name" value="S1_domain"/>
</dbReference>
<dbReference type="PANTHER" id="PTHR30001">
    <property type="entry name" value="RIBONUCLEASE"/>
    <property type="match status" value="1"/>
</dbReference>
<dbReference type="GO" id="GO:0004540">
    <property type="term" value="F:RNA nuclease activity"/>
    <property type="evidence" value="ECO:0007669"/>
    <property type="project" value="InterPro"/>
</dbReference>
<dbReference type="InterPro" id="IPR019307">
    <property type="entry name" value="RNA-bd_AU-1/RNase_E/G"/>
</dbReference>
<evidence type="ECO:0000256" key="1">
    <source>
        <dbReference type="ARBA" id="ARBA00001946"/>
    </source>
</evidence>
<dbReference type="SUPFAM" id="SSF50249">
    <property type="entry name" value="Nucleic acid-binding proteins"/>
    <property type="match status" value="1"/>
</dbReference>
<dbReference type="PATRIC" id="fig|1196324.3.peg.2329"/>
<evidence type="ECO:0000313" key="8">
    <source>
        <dbReference type="Proteomes" id="UP000004080"/>
    </source>
</evidence>
<dbReference type="InterPro" id="IPR012340">
    <property type="entry name" value="NA-bd_OB-fold"/>
</dbReference>
<reference evidence="7 8" key="1">
    <citation type="journal article" date="2012" name="J. Bacteriol.">
        <title>Genome of Bacillus macauensis ZFHKF-1, a Long-Chain-Forming Bacterium.</title>
        <authorList>
            <person name="Cai L."/>
            <person name="Zhang T."/>
        </authorList>
    </citation>
    <scope>NUCLEOTIDE SEQUENCE [LARGE SCALE GENOMIC DNA]</scope>
    <source>
        <strain evidence="7 8">ZFHKF-1</strain>
    </source>
</reference>
<dbReference type="PANTHER" id="PTHR30001:SF0">
    <property type="entry name" value="RIBONUCLEASE G"/>
    <property type="match status" value="1"/>
</dbReference>
<keyword evidence="8" id="KW-1185">Reference proteome</keyword>
<evidence type="ECO:0000256" key="2">
    <source>
        <dbReference type="ARBA" id="ARBA00022723"/>
    </source>
</evidence>
<dbReference type="GO" id="GO:0005737">
    <property type="term" value="C:cytoplasm"/>
    <property type="evidence" value="ECO:0007669"/>
    <property type="project" value="TreeGrafter"/>
</dbReference>
<dbReference type="GO" id="GO:0003723">
    <property type="term" value="F:RNA binding"/>
    <property type="evidence" value="ECO:0007669"/>
    <property type="project" value="UniProtKB-KW"/>
</dbReference>
<evidence type="ECO:0000256" key="3">
    <source>
        <dbReference type="ARBA" id="ARBA00022801"/>
    </source>
</evidence>
<protein>
    <submittedName>
        <fullName evidence="7">Ribonuclease, Rne/Rng family protein</fullName>
    </submittedName>
</protein>
<dbReference type="SMART" id="SM00316">
    <property type="entry name" value="S1"/>
    <property type="match status" value="1"/>
</dbReference>
<comment type="cofactor">
    <cofactor evidence="1">
        <name>Mg(2+)</name>
        <dbReference type="ChEBI" id="CHEBI:18420"/>
    </cofactor>
</comment>
<organism evidence="7 8">
    <name type="scientific">Fictibacillus macauensis ZFHKF-1</name>
    <dbReference type="NCBI Taxonomy" id="1196324"/>
    <lineage>
        <taxon>Bacteria</taxon>
        <taxon>Bacillati</taxon>
        <taxon>Bacillota</taxon>
        <taxon>Bacilli</taxon>
        <taxon>Bacillales</taxon>
        <taxon>Fictibacillaceae</taxon>
        <taxon>Fictibacillus</taxon>
    </lineage>
</organism>
<evidence type="ECO:0000256" key="4">
    <source>
        <dbReference type="ARBA" id="ARBA00022842"/>
    </source>
</evidence>
<dbReference type="GO" id="GO:0016787">
    <property type="term" value="F:hydrolase activity"/>
    <property type="evidence" value="ECO:0007669"/>
    <property type="project" value="UniProtKB-KW"/>
</dbReference>
<accession>I8UEK1</accession>
<dbReference type="Gene3D" id="2.40.50.140">
    <property type="entry name" value="Nucleic acid-binding proteins"/>
    <property type="match status" value="1"/>
</dbReference>
<dbReference type="NCBIfam" id="TIGR00757">
    <property type="entry name" value="RNaseEG"/>
    <property type="match status" value="1"/>
</dbReference>
<dbReference type="EMBL" id="AKKV01000026">
    <property type="protein sequence ID" value="EIT85335.1"/>
    <property type="molecule type" value="Genomic_DNA"/>
</dbReference>
<dbReference type="RefSeq" id="WP_007202353.1">
    <property type="nucleotide sequence ID" value="NZ_AKKV01000026.1"/>
</dbReference>
<dbReference type="Proteomes" id="UP000004080">
    <property type="component" value="Unassembled WGS sequence"/>
</dbReference>
<gene>
    <name evidence="7" type="ORF">A374_11345</name>
</gene>
<dbReference type="GO" id="GO:0006364">
    <property type="term" value="P:rRNA processing"/>
    <property type="evidence" value="ECO:0007669"/>
    <property type="project" value="TreeGrafter"/>
</dbReference>
<keyword evidence="2" id="KW-0479">Metal-binding</keyword>
<dbReference type="AlphaFoldDB" id="I8UEK1"/>
<dbReference type="eggNOG" id="COG1530">
    <property type="taxonomic scope" value="Bacteria"/>
</dbReference>
<proteinExistence type="predicted"/>
<evidence type="ECO:0000256" key="5">
    <source>
        <dbReference type="ARBA" id="ARBA00022884"/>
    </source>
</evidence>
<keyword evidence="5" id="KW-0694">RNA-binding</keyword>
<evidence type="ECO:0000313" key="7">
    <source>
        <dbReference type="EMBL" id="EIT85335.1"/>
    </source>
</evidence>
<comment type="caution">
    <text evidence="7">The sequence shown here is derived from an EMBL/GenBank/DDBJ whole genome shotgun (WGS) entry which is preliminary data.</text>
</comment>
<evidence type="ECO:0000259" key="6">
    <source>
        <dbReference type="PROSITE" id="PS50126"/>
    </source>
</evidence>